<feature type="transmembrane region" description="Helical" evidence="1">
    <location>
        <begin position="356"/>
        <end position="372"/>
    </location>
</feature>
<gene>
    <name evidence="2" type="ORF">NCTC12092_01976</name>
</gene>
<keyword evidence="1" id="KW-1133">Transmembrane helix</keyword>
<feature type="transmembrane region" description="Helical" evidence="1">
    <location>
        <begin position="228"/>
        <end position="251"/>
    </location>
</feature>
<feature type="transmembrane region" description="Helical" evidence="1">
    <location>
        <begin position="384"/>
        <end position="400"/>
    </location>
</feature>
<evidence type="ECO:0000256" key="1">
    <source>
        <dbReference type="SAM" id="Phobius"/>
    </source>
</evidence>
<feature type="transmembrane region" description="Helical" evidence="1">
    <location>
        <begin position="198"/>
        <end position="216"/>
    </location>
</feature>
<dbReference type="EMBL" id="UHFF01000002">
    <property type="protein sequence ID" value="SUN49620.1"/>
    <property type="molecule type" value="Genomic_DNA"/>
</dbReference>
<keyword evidence="1" id="KW-0812">Transmembrane</keyword>
<feature type="transmembrane region" description="Helical" evidence="1">
    <location>
        <begin position="159"/>
        <end position="178"/>
    </location>
</feature>
<keyword evidence="1" id="KW-0472">Membrane</keyword>
<feature type="transmembrane region" description="Helical" evidence="1">
    <location>
        <begin position="292"/>
        <end position="312"/>
    </location>
</feature>
<protein>
    <submittedName>
        <fullName evidence="2">Membrane protein</fullName>
    </submittedName>
</protein>
<dbReference type="PANTHER" id="PTHR38454">
    <property type="entry name" value="INTEGRAL MEMBRANE PROTEIN-RELATED"/>
    <property type="match status" value="1"/>
</dbReference>
<feature type="transmembrane region" description="Helical" evidence="1">
    <location>
        <begin position="319"/>
        <end position="336"/>
    </location>
</feature>
<feature type="transmembrane region" description="Helical" evidence="1">
    <location>
        <begin position="6"/>
        <end position="28"/>
    </location>
</feature>
<feature type="transmembrane region" description="Helical" evidence="1">
    <location>
        <begin position="438"/>
        <end position="457"/>
    </location>
</feature>
<evidence type="ECO:0000313" key="3">
    <source>
        <dbReference type="Proteomes" id="UP000254461"/>
    </source>
</evidence>
<proteinExistence type="predicted"/>
<name>A0A380JXH8_9STRE</name>
<dbReference type="Proteomes" id="UP000254461">
    <property type="component" value="Unassembled WGS sequence"/>
</dbReference>
<dbReference type="InterPro" id="IPR018580">
    <property type="entry name" value="Uncharacterised_YfhO"/>
</dbReference>
<reference evidence="2 3" key="1">
    <citation type="submission" date="2018-06" db="EMBL/GenBank/DDBJ databases">
        <authorList>
            <consortium name="Pathogen Informatics"/>
            <person name="Doyle S."/>
        </authorList>
    </citation>
    <scope>NUCLEOTIDE SEQUENCE [LARGE SCALE GENOMIC DNA]</scope>
    <source>
        <strain evidence="2 3">NCTC12092</strain>
    </source>
</reference>
<dbReference type="AlphaFoldDB" id="A0A380JXH8"/>
<feature type="transmembrane region" description="Helical" evidence="1">
    <location>
        <begin position="106"/>
        <end position="125"/>
    </location>
</feature>
<dbReference type="Pfam" id="PF09586">
    <property type="entry name" value="YfhO"/>
    <property type="match status" value="1"/>
</dbReference>
<dbReference type="PANTHER" id="PTHR38454:SF1">
    <property type="entry name" value="INTEGRAL MEMBRANE PROTEIN"/>
    <property type="match status" value="1"/>
</dbReference>
<accession>A0A380JXH8</accession>
<dbReference type="RefSeq" id="WP_115251454.1">
    <property type="nucleotide sequence ID" value="NZ_UHFF01000002.1"/>
</dbReference>
<sequence length="861" mass="98242">MTKPKAWYLVYDIASFFLPFLIMFFVLLSMGISYGSEKTILASDSFHQYVIFAQALRNILHGADSMFYTFTSGLGVNFFALASYYLGSLLSPLVYFFNLQSMPDAIYLLTLIKFGLIGLAAYFSFHRIYPKIKPFLVLTLSVSYSLMSFLTSQLELNNWLDVFILLPIVLLGLHRLIIQTKPLLYYSSLSLLFIQHYYFGYMVAIFVFLLFLVNLISLDTWKRRLRACLSFTSVSILSALTSAFILIPAYLDLAAYGETLSPINQIIIKPIGAFDLLAKLSLGAYDTTKFNAIPMIFIGLLPLLLSIVFFTLKSISWRLRLGYGLLLGLIMVSFYLQPLDLFWQGMHAPNMFLHRYSWSFSIIIIILACEALSRQKDITNTRIVFAFILLSCLLTLPYLTMDQYSFLQPSLLILSLAFLAAYLILLLSMLKASVPMPFLIFFTLLFCCLETSLNTYYQLNGIHHEWVFPSRKGYSRALQDIDKLVKKADTNNDQFFRLEQLLPQTGNDSMKYNYNGISQFSSIRNRHSSSLLDRLGYQSAATNLNLRYQNNTLIMDSLLGVKYNLSYHQLHKFGFSRIASSHHTALYQNHYSSNLAILTDDIYKDVKLTVNTLDNQTKLLNQLSGKRLTYFQLEPSKLISNAQIFNERISGQAAENTSTTIVHYQVTVPDHRQLYLSLPNISFSNHNATNVRIRIDDQTYEYTTDNAFSFFDLGYFEKGRTLTLAIMFPKNKNISFATPHFYSLNSDNYLAAMNAINQKEVTAYTRSNQVISHYKAKSEGSMIFTLPYDKGWTARLNGRPVALKKAQGGFIRIDVPKGSGKLVLTFVPNGFTLGLLLSFIGILLYSFLHYYLLRQAAKLKA</sequence>
<feature type="transmembrane region" description="Helical" evidence="1">
    <location>
        <begin position="406"/>
        <end position="426"/>
    </location>
</feature>
<organism evidence="2 3">
    <name type="scientific">Streptococcus equi subsp. equi</name>
    <dbReference type="NCBI Taxonomy" id="148942"/>
    <lineage>
        <taxon>Bacteria</taxon>
        <taxon>Bacillati</taxon>
        <taxon>Bacillota</taxon>
        <taxon>Bacilli</taxon>
        <taxon>Lactobacillales</taxon>
        <taxon>Streptococcaceae</taxon>
        <taxon>Streptococcus</taxon>
    </lineage>
</organism>
<evidence type="ECO:0000313" key="2">
    <source>
        <dbReference type="EMBL" id="SUN49620.1"/>
    </source>
</evidence>
<feature type="transmembrane region" description="Helical" evidence="1">
    <location>
        <begin position="831"/>
        <end position="853"/>
    </location>
</feature>